<evidence type="ECO:0008006" key="7">
    <source>
        <dbReference type="Google" id="ProtNLM"/>
    </source>
</evidence>
<evidence type="ECO:0000313" key="5">
    <source>
        <dbReference type="EMBL" id="KAF4631499.1"/>
    </source>
</evidence>
<dbReference type="PROSITE" id="PS50056">
    <property type="entry name" value="TYR_PHOSPHATASE_2"/>
    <property type="match status" value="1"/>
</dbReference>
<dbReference type="Gene3D" id="3.90.190.10">
    <property type="entry name" value="Protein tyrosine phosphatase superfamily"/>
    <property type="match status" value="1"/>
</dbReference>
<gene>
    <name evidence="5" type="ORF">G7Y89_g6635</name>
</gene>
<dbReference type="GO" id="GO:0004721">
    <property type="term" value="F:phosphoprotein phosphatase activity"/>
    <property type="evidence" value="ECO:0007669"/>
    <property type="project" value="UniProtKB-KW"/>
</dbReference>
<evidence type="ECO:0000256" key="1">
    <source>
        <dbReference type="ARBA" id="ARBA00022801"/>
    </source>
</evidence>
<dbReference type="InterPro" id="IPR016130">
    <property type="entry name" value="Tyr_Pase_AS"/>
</dbReference>
<name>A0A8H4W5B5_9HELO</name>
<dbReference type="AlphaFoldDB" id="A0A8H4W5B5"/>
<dbReference type="SUPFAM" id="SSF52799">
    <property type="entry name" value="(Phosphotyrosine protein) phosphatases II"/>
    <property type="match status" value="1"/>
</dbReference>
<dbReference type="PROSITE" id="PS50054">
    <property type="entry name" value="TYR_PHOSPHATASE_DUAL"/>
    <property type="match status" value="1"/>
</dbReference>
<reference evidence="5 6" key="1">
    <citation type="submission" date="2020-03" db="EMBL/GenBank/DDBJ databases">
        <title>Draft Genome Sequence of Cudoniella acicularis.</title>
        <authorList>
            <person name="Buettner E."/>
            <person name="Kellner H."/>
        </authorList>
    </citation>
    <scope>NUCLEOTIDE SEQUENCE [LARGE SCALE GENOMIC DNA]</scope>
    <source>
        <strain evidence="5 6">DSM 108380</strain>
    </source>
</reference>
<dbReference type="InterPro" id="IPR000387">
    <property type="entry name" value="Tyr_Pase_dom"/>
</dbReference>
<proteinExistence type="predicted"/>
<evidence type="ECO:0000313" key="6">
    <source>
        <dbReference type="Proteomes" id="UP000566819"/>
    </source>
</evidence>
<evidence type="ECO:0000256" key="2">
    <source>
        <dbReference type="ARBA" id="ARBA00022912"/>
    </source>
</evidence>
<evidence type="ECO:0000259" key="4">
    <source>
        <dbReference type="PROSITE" id="PS50056"/>
    </source>
</evidence>
<evidence type="ECO:0000259" key="3">
    <source>
        <dbReference type="PROSITE" id="PS50054"/>
    </source>
</evidence>
<feature type="domain" description="Tyrosine-protein phosphatase" evidence="3">
    <location>
        <begin position="8"/>
        <end position="147"/>
    </location>
</feature>
<comment type="caution">
    <text evidence="5">The sequence shown here is derived from an EMBL/GenBank/DDBJ whole genome shotgun (WGS) entry which is preliminary data.</text>
</comment>
<dbReference type="GO" id="GO:0043409">
    <property type="term" value="P:negative regulation of MAPK cascade"/>
    <property type="evidence" value="ECO:0007669"/>
    <property type="project" value="TreeGrafter"/>
</dbReference>
<dbReference type="PANTHER" id="PTHR10159">
    <property type="entry name" value="DUAL SPECIFICITY PROTEIN PHOSPHATASE"/>
    <property type="match status" value="1"/>
</dbReference>
<sequence length="147" mass="16238">MESLKETSIAQIKPIPGLYISDRFAARSRLLLRSLGITHILSVTQEEDVPPLNSSANPNADPDIKQIQYVMKHIPIYDDPTEDILIHLEDACDWIQNCLSTFSPTNKDNDNANEATEKEKNGGGGVLVHCTQGISRSGAVIVAYRTY</sequence>
<organism evidence="5 6">
    <name type="scientific">Cudoniella acicularis</name>
    <dbReference type="NCBI Taxonomy" id="354080"/>
    <lineage>
        <taxon>Eukaryota</taxon>
        <taxon>Fungi</taxon>
        <taxon>Dikarya</taxon>
        <taxon>Ascomycota</taxon>
        <taxon>Pezizomycotina</taxon>
        <taxon>Leotiomycetes</taxon>
        <taxon>Helotiales</taxon>
        <taxon>Tricladiaceae</taxon>
        <taxon>Cudoniella</taxon>
    </lineage>
</organism>
<keyword evidence="2" id="KW-0904">Protein phosphatase</keyword>
<keyword evidence="6" id="KW-1185">Reference proteome</keyword>
<dbReference type="EMBL" id="JAAMPI010000437">
    <property type="protein sequence ID" value="KAF4631499.1"/>
    <property type="molecule type" value="Genomic_DNA"/>
</dbReference>
<dbReference type="PANTHER" id="PTHR10159:SF519">
    <property type="entry name" value="DUAL SPECIFICITY PROTEIN PHOSPHATASE MPK3"/>
    <property type="match status" value="1"/>
</dbReference>
<dbReference type="OrthoDB" id="10252009at2759"/>
<dbReference type="Proteomes" id="UP000566819">
    <property type="component" value="Unassembled WGS sequence"/>
</dbReference>
<accession>A0A8H4W5B5</accession>
<dbReference type="GO" id="GO:0005737">
    <property type="term" value="C:cytoplasm"/>
    <property type="evidence" value="ECO:0007669"/>
    <property type="project" value="TreeGrafter"/>
</dbReference>
<protein>
    <recommendedName>
        <fullName evidence="7">Protein-tyrosine-phosphatase</fullName>
    </recommendedName>
</protein>
<keyword evidence="1" id="KW-0378">Hydrolase</keyword>
<feature type="domain" description="Tyrosine specific protein phosphatases" evidence="4">
    <location>
        <begin position="112"/>
        <end position="147"/>
    </location>
</feature>
<dbReference type="InterPro" id="IPR020422">
    <property type="entry name" value="TYR_PHOSPHATASE_DUAL_dom"/>
</dbReference>
<dbReference type="CDD" id="cd14498">
    <property type="entry name" value="DSP"/>
    <property type="match status" value="1"/>
</dbReference>
<dbReference type="InterPro" id="IPR029021">
    <property type="entry name" value="Prot-tyrosine_phosphatase-like"/>
</dbReference>
<dbReference type="PROSITE" id="PS00383">
    <property type="entry name" value="TYR_PHOSPHATASE_1"/>
    <property type="match status" value="1"/>
</dbReference>